<protein>
    <submittedName>
        <fullName evidence="3">Aldo/keto reductase</fullName>
    </submittedName>
</protein>
<dbReference type="GO" id="GO:0016491">
    <property type="term" value="F:oxidoreductase activity"/>
    <property type="evidence" value="ECO:0007669"/>
    <property type="project" value="UniProtKB-KW"/>
</dbReference>
<gene>
    <name evidence="3" type="ORF">ENW00_07295</name>
</gene>
<proteinExistence type="predicted"/>
<evidence type="ECO:0000259" key="2">
    <source>
        <dbReference type="Pfam" id="PF00248"/>
    </source>
</evidence>
<dbReference type="SUPFAM" id="SSF51430">
    <property type="entry name" value="NAD(P)-linked oxidoreductase"/>
    <property type="match status" value="1"/>
</dbReference>
<dbReference type="EMBL" id="DTIN01000029">
    <property type="protein sequence ID" value="HFX13933.1"/>
    <property type="molecule type" value="Genomic_DNA"/>
</dbReference>
<dbReference type="InterPro" id="IPR023210">
    <property type="entry name" value="NADP_OxRdtase_dom"/>
</dbReference>
<dbReference type="GO" id="GO:0005737">
    <property type="term" value="C:cytoplasm"/>
    <property type="evidence" value="ECO:0007669"/>
    <property type="project" value="TreeGrafter"/>
</dbReference>
<comment type="caution">
    <text evidence="3">The sequence shown here is derived from an EMBL/GenBank/DDBJ whole genome shotgun (WGS) entry which is preliminary data.</text>
</comment>
<dbReference type="PRINTS" id="PR00069">
    <property type="entry name" value="ALDKETRDTASE"/>
</dbReference>
<accession>A0A7C3MK24</accession>
<evidence type="ECO:0000256" key="1">
    <source>
        <dbReference type="ARBA" id="ARBA00023002"/>
    </source>
</evidence>
<name>A0A7C3MK24_DICTH</name>
<dbReference type="PANTHER" id="PTHR43625">
    <property type="entry name" value="AFLATOXIN B1 ALDEHYDE REDUCTASE"/>
    <property type="match status" value="1"/>
</dbReference>
<organism evidence="3">
    <name type="scientific">Dictyoglomus thermophilum</name>
    <dbReference type="NCBI Taxonomy" id="14"/>
    <lineage>
        <taxon>Bacteria</taxon>
        <taxon>Pseudomonadati</taxon>
        <taxon>Dictyoglomota</taxon>
        <taxon>Dictyoglomia</taxon>
        <taxon>Dictyoglomales</taxon>
        <taxon>Dictyoglomaceae</taxon>
        <taxon>Dictyoglomus</taxon>
    </lineage>
</organism>
<dbReference type="InterPro" id="IPR020471">
    <property type="entry name" value="AKR"/>
</dbReference>
<dbReference type="Gene3D" id="3.20.20.100">
    <property type="entry name" value="NADP-dependent oxidoreductase domain"/>
    <property type="match status" value="1"/>
</dbReference>
<feature type="domain" description="NADP-dependent oxidoreductase" evidence="2">
    <location>
        <begin position="3"/>
        <end position="228"/>
    </location>
</feature>
<reference evidence="3" key="1">
    <citation type="journal article" date="2020" name="mSystems">
        <title>Genome- and Community-Level Interaction Insights into Carbon Utilization and Element Cycling Functions of Hydrothermarchaeota in Hydrothermal Sediment.</title>
        <authorList>
            <person name="Zhou Z."/>
            <person name="Liu Y."/>
            <person name="Xu W."/>
            <person name="Pan J."/>
            <person name="Luo Z.H."/>
            <person name="Li M."/>
        </authorList>
    </citation>
    <scope>NUCLEOTIDE SEQUENCE [LARGE SCALE GENOMIC DNA]</scope>
    <source>
        <strain evidence="3">SpSt-81</strain>
    </source>
</reference>
<evidence type="ECO:0000313" key="3">
    <source>
        <dbReference type="EMBL" id="HFX13933.1"/>
    </source>
</evidence>
<dbReference type="PANTHER" id="PTHR43625:SF40">
    <property type="entry name" value="ALDO-KETO REDUCTASE YAKC [NADP(+)]"/>
    <property type="match status" value="1"/>
</dbReference>
<keyword evidence="1" id="KW-0560">Oxidoreductase</keyword>
<dbReference type="InterPro" id="IPR050791">
    <property type="entry name" value="Aldo-Keto_reductase"/>
</dbReference>
<dbReference type="AlphaFoldDB" id="A0A7C3MK24"/>
<dbReference type="InterPro" id="IPR036812">
    <property type="entry name" value="NAD(P)_OxRdtase_dom_sf"/>
</dbReference>
<dbReference type="Pfam" id="PF00248">
    <property type="entry name" value="Aldo_ket_red"/>
    <property type="match status" value="1"/>
</dbReference>
<sequence length="239" mass="27401">MKEVIFKALELGITYIDTAPVYGDAEKLLGGFMKRIRDKIILSTKFSLIGVKNENIENYIISSLQNSLKNLETDYIDLYFVHFDSLVTPVQIIVDTLDKLKKEGKIRYYGIGHINLDRINEYRKLGNISAYMIEMHPAQIKPYNKILPIVQKDNSGLIAFSTSGRGLMSGKIKKQNFEEGDIRNLDPAFYGERLKYGLRIAEKLAQIGKEYNKSAIQVGINWILSKPLYFMCLNRSINY</sequence>